<dbReference type="RefSeq" id="WP_332921458.1">
    <property type="nucleotide sequence ID" value="NZ_AP025293.1"/>
</dbReference>
<organism evidence="2 3">
    <name type="scientific">Persicobacter psychrovividus</name>
    <dbReference type="NCBI Taxonomy" id="387638"/>
    <lineage>
        <taxon>Bacteria</taxon>
        <taxon>Pseudomonadati</taxon>
        <taxon>Bacteroidota</taxon>
        <taxon>Cytophagia</taxon>
        <taxon>Cytophagales</taxon>
        <taxon>Persicobacteraceae</taxon>
        <taxon>Persicobacter</taxon>
    </lineage>
</organism>
<dbReference type="InterPro" id="IPR000551">
    <property type="entry name" value="MerR-type_HTH_dom"/>
</dbReference>
<dbReference type="SUPFAM" id="SSF46955">
    <property type="entry name" value="Putative DNA-binding domain"/>
    <property type="match status" value="1"/>
</dbReference>
<dbReference type="Pfam" id="PF13411">
    <property type="entry name" value="MerR_1"/>
    <property type="match status" value="1"/>
</dbReference>
<dbReference type="Gene3D" id="1.10.1660.10">
    <property type="match status" value="1"/>
</dbReference>
<dbReference type="SMART" id="SM00422">
    <property type="entry name" value="HTH_MERR"/>
    <property type="match status" value="1"/>
</dbReference>
<dbReference type="InterPro" id="IPR036594">
    <property type="entry name" value="Meth_synthase_dom"/>
</dbReference>
<dbReference type="Proteomes" id="UP001354989">
    <property type="component" value="Plasmid pPP1"/>
</dbReference>
<accession>A0ABM7VJL0</accession>
<geneLocation type="plasmid" evidence="2 3">
    <name>pPP1</name>
</geneLocation>
<evidence type="ECO:0000259" key="1">
    <source>
        <dbReference type="SMART" id="SM00422"/>
    </source>
</evidence>
<sequence>MEAFNIIDIEQLTGIKAHTLRIWEQRYNFLTPNRDDTNNRWYTNVDLKMILEIALLKDNDYRISKIVQYSPVQRAEMAQTIIARFSNVNEMLMGLLLEMAQGKQEGFEKLLASIILKLGSDEALTDVVYPLLKRTGILWHRPIVTVNQTDLVRAVVQEHLRYVIRTQQIKMEQPERSYLLYLPEGETEQLAIMFAQFLIQQEGNEVHLLSKPQLPEQLKENVLKYKPDCIMTVMNTFPGSFLTAQAYVDELSNTYPNLPILVTGKQIMGQGIIEPRNVNILNKLQDLVDFMADFQLEEIY</sequence>
<proteinExistence type="predicted"/>
<reference evidence="2 3" key="1">
    <citation type="submission" date="2021-12" db="EMBL/GenBank/DDBJ databases">
        <title>Genome sequencing of bacteria with rrn-lacking chromosome and rrn-plasmid.</title>
        <authorList>
            <person name="Anda M."/>
            <person name="Iwasaki W."/>
        </authorList>
    </citation>
    <scope>NUCLEOTIDE SEQUENCE [LARGE SCALE GENOMIC DNA]</scope>
    <source>
        <strain evidence="2 3">NBRC 101262</strain>
        <plasmid evidence="2 3">pPP1</plasmid>
    </source>
</reference>
<dbReference type="InterPro" id="IPR009061">
    <property type="entry name" value="DNA-bd_dom_put_sf"/>
</dbReference>
<gene>
    <name evidence="2" type="ORF">PEPS_34320</name>
</gene>
<evidence type="ECO:0000313" key="2">
    <source>
        <dbReference type="EMBL" id="BDD01152.1"/>
    </source>
</evidence>
<name>A0ABM7VJL0_9BACT</name>
<protein>
    <submittedName>
        <fullName evidence="2">MerR family transcriptional regulator</fullName>
    </submittedName>
</protein>
<feature type="domain" description="HTH merR-type" evidence="1">
    <location>
        <begin position="4"/>
        <end position="73"/>
    </location>
</feature>
<keyword evidence="3" id="KW-1185">Reference proteome</keyword>
<evidence type="ECO:0000313" key="3">
    <source>
        <dbReference type="Proteomes" id="UP001354989"/>
    </source>
</evidence>
<dbReference type="Gene3D" id="1.10.1240.10">
    <property type="entry name" value="Methionine synthase domain"/>
    <property type="match status" value="1"/>
</dbReference>
<dbReference type="EMBL" id="AP025293">
    <property type="protein sequence ID" value="BDD01152.1"/>
    <property type="molecule type" value="Genomic_DNA"/>
</dbReference>
<keyword evidence="2" id="KW-0614">Plasmid</keyword>